<organism evidence="3 4">
    <name type="scientific">Actinomadura hallensis</name>
    <dbReference type="NCBI Taxonomy" id="337895"/>
    <lineage>
        <taxon>Bacteria</taxon>
        <taxon>Bacillati</taxon>
        <taxon>Actinomycetota</taxon>
        <taxon>Actinomycetes</taxon>
        <taxon>Streptosporangiales</taxon>
        <taxon>Thermomonosporaceae</taxon>
        <taxon>Actinomadura</taxon>
    </lineage>
</organism>
<evidence type="ECO:0000259" key="2">
    <source>
        <dbReference type="PROSITE" id="PS50943"/>
    </source>
</evidence>
<dbReference type="Pfam" id="PF19054">
    <property type="entry name" value="DUF5753"/>
    <property type="match status" value="1"/>
</dbReference>
<dbReference type="GO" id="GO:0003677">
    <property type="term" value="F:DNA binding"/>
    <property type="evidence" value="ECO:0007669"/>
    <property type="project" value="InterPro"/>
</dbReference>
<evidence type="ECO:0000313" key="3">
    <source>
        <dbReference type="EMBL" id="TQM68815.1"/>
    </source>
</evidence>
<dbReference type="InterPro" id="IPR010982">
    <property type="entry name" value="Lambda_DNA-bd_dom_sf"/>
</dbReference>
<keyword evidence="4" id="KW-1185">Reference proteome</keyword>
<dbReference type="CDD" id="cd00093">
    <property type="entry name" value="HTH_XRE"/>
    <property type="match status" value="1"/>
</dbReference>
<name>A0A543IE05_9ACTN</name>
<dbReference type="EMBL" id="VFPO01000001">
    <property type="protein sequence ID" value="TQM68815.1"/>
    <property type="molecule type" value="Genomic_DNA"/>
</dbReference>
<dbReference type="SUPFAM" id="SSF47413">
    <property type="entry name" value="lambda repressor-like DNA-binding domains"/>
    <property type="match status" value="1"/>
</dbReference>
<gene>
    <name evidence="3" type="ORF">FHX41_2483</name>
</gene>
<evidence type="ECO:0000313" key="4">
    <source>
        <dbReference type="Proteomes" id="UP000316706"/>
    </source>
</evidence>
<dbReference type="PROSITE" id="PS50943">
    <property type="entry name" value="HTH_CROC1"/>
    <property type="match status" value="1"/>
</dbReference>
<dbReference type="Pfam" id="PF13560">
    <property type="entry name" value="HTH_31"/>
    <property type="match status" value="1"/>
</dbReference>
<dbReference type="InterPro" id="IPR001387">
    <property type="entry name" value="Cro/C1-type_HTH"/>
</dbReference>
<dbReference type="AlphaFoldDB" id="A0A543IE05"/>
<reference evidence="3 4" key="1">
    <citation type="submission" date="2019-06" db="EMBL/GenBank/DDBJ databases">
        <title>Sequencing the genomes of 1000 actinobacteria strains.</title>
        <authorList>
            <person name="Klenk H.-P."/>
        </authorList>
    </citation>
    <scope>NUCLEOTIDE SEQUENCE [LARGE SCALE GENOMIC DNA]</scope>
    <source>
        <strain evidence="3 4">DSM 45043</strain>
    </source>
</reference>
<feature type="region of interest" description="Disordered" evidence="1">
    <location>
        <begin position="1"/>
        <end position="22"/>
    </location>
</feature>
<comment type="caution">
    <text evidence="3">The sequence shown here is derived from an EMBL/GenBank/DDBJ whole genome shotgun (WGS) entry which is preliminary data.</text>
</comment>
<feature type="domain" description="HTH cro/C1-type" evidence="2">
    <location>
        <begin position="40"/>
        <end position="95"/>
    </location>
</feature>
<protein>
    <submittedName>
        <fullName evidence="3">Helix-turn-helix protein</fullName>
    </submittedName>
</protein>
<accession>A0A543IE05</accession>
<dbReference type="SMART" id="SM00530">
    <property type="entry name" value="HTH_XRE"/>
    <property type="match status" value="1"/>
</dbReference>
<dbReference type="Gene3D" id="1.10.260.40">
    <property type="entry name" value="lambda repressor-like DNA-binding domains"/>
    <property type="match status" value="1"/>
</dbReference>
<dbReference type="InterPro" id="IPR043917">
    <property type="entry name" value="DUF5753"/>
</dbReference>
<sequence>MAQDSAAPTPPPEGAPAGRLIDYPRRGGPTVLRILLGAQLRRLREERGISTEEAGYEIRGSHSKISRMELGRVGFKERDVADLLTLYGVHDPEERAPLLELAKEANTPGWWHRYGDVLPSWFEVYLGLEEAASLLRTYELQFVPGLLQTEDYARAVVRLGFSDAAEDEVERRVQLRKTRQERFASPGAPTLWAVVDEAVVRRPLGGRDVMRQQIKHLLEMSELPNVTLQIVPFGAGGHAAAGGPFTILRFAEPGLSDVVYLEQLTSALYLDKPTDVDTYMRAMNNLCITASRPDETTRLLKDLLKEI</sequence>
<proteinExistence type="predicted"/>
<evidence type="ECO:0000256" key="1">
    <source>
        <dbReference type="SAM" id="MobiDB-lite"/>
    </source>
</evidence>
<dbReference type="Proteomes" id="UP000316706">
    <property type="component" value="Unassembled WGS sequence"/>
</dbReference>